<dbReference type="Gene3D" id="3.40.1800.10">
    <property type="entry name" value="His-Me finger endonucleases"/>
    <property type="match status" value="1"/>
</dbReference>
<dbReference type="InterPro" id="IPR004211">
    <property type="entry name" value="Endonuclease_7"/>
</dbReference>
<evidence type="ECO:0000313" key="2">
    <source>
        <dbReference type="Proteomes" id="UP000534286"/>
    </source>
</evidence>
<dbReference type="Pfam" id="PF02945">
    <property type="entry name" value="Endonuclease_7"/>
    <property type="match status" value="1"/>
</dbReference>
<dbReference type="EMBL" id="JACHJU010000002">
    <property type="protein sequence ID" value="MBB4940745.1"/>
    <property type="molecule type" value="Genomic_DNA"/>
</dbReference>
<comment type="caution">
    <text evidence="1">The sequence shown here is derived from an EMBL/GenBank/DDBJ whole genome shotgun (WGS) entry which is preliminary data.</text>
</comment>
<dbReference type="SUPFAM" id="SSF54060">
    <property type="entry name" value="His-Me finger endonucleases"/>
    <property type="match status" value="1"/>
</dbReference>
<dbReference type="InterPro" id="IPR038563">
    <property type="entry name" value="Endonuclease_7_sf"/>
</dbReference>
<dbReference type="AlphaFoldDB" id="A0A7W7RZ14"/>
<reference evidence="1 2" key="1">
    <citation type="submission" date="2020-08" db="EMBL/GenBank/DDBJ databases">
        <title>Sequencing the genomes of 1000 actinobacteria strains.</title>
        <authorList>
            <person name="Klenk H.-P."/>
        </authorList>
    </citation>
    <scope>NUCLEOTIDE SEQUENCE [LARGE SCALE GENOMIC DNA]</scope>
    <source>
        <strain evidence="1 2">DSM 43023</strain>
    </source>
</reference>
<accession>A0A7W7RZ14</accession>
<protein>
    <recommendedName>
        <fullName evidence="3">Recombination endonuclease VII</fullName>
    </recommendedName>
</protein>
<proteinExistence type="predicted"/>
<gene>
    <name evidence="1" type="ORF">FHR32_005122</name>
</gene>
<organism evidence="1 2">
    <name type="scientific">Streptosporangium album</name>
    <dbReference type="NCBI Taxonomy" id="47479"/>
    <lineage>
        <taxon>Bacteria</taxon>
        <taxon>Bacillati</taxon>
        <taxon>Actinomycetota</taxon>
        <taxon>Actinomycetes</taxon>
        <taxon>Streptosporangiales</taxon>
        <taxon>Streptosporangiaceae</taxon>
        <taxon>Streptosporangium</taxon>
    </lineage>
</organism>
<keyword evidence="2" id="KW-1185">Reference proteome</keyword>
<sequence>MAQCSVDECEGKAKAKGFCVRHYTRWRRYGDPSVVKRGPLAPALQLDAKQCNACGETKPIEQFGPDKRNRDGRKGRCHPCEQKHQYEWRTSHPDRWQEIRQDAANRRAKDRWKYRIKETYNITFEEYERLLAAQGGVCAICGGSRNGPGRRFHIDHDHTCCPGVGSCGRCIRGLLCGRCNTMVGLAKDDPERLLAAVRYLRKER</sequence>
<evidence type="ECO:0008006" key="3">
    <source>
        <dbReference type="Google" id="ProtNLM"/>
    </source>
</evidence>
<dbReference type="InterPro" id="IPR044925">
    <property type="entry name" value="His-Me_finger_sf"/>
</dbReference>
<name>A0A7W7RZ14_9ACTN</name>
<evidence type="ECO:0000313" key="1">
    <source>
        <dbReference type="EMBL" id="MBB4940745.1"/>
    </source>
</evidence>
<dbReference type="RefSeq" id="WP_184756909.1">
    <property type="nucleotide sequence ID" value="NZ_BAABEK010000005.1"/>
</dbReference>
<dbReference type="Proteomes" id="UP000534286">
    <property type="component" value="Unassembled WGS sequence"/>
</dbReference>